<reference evidence="1" key="1">
    <citation type="journal article" date="2023" name="GigaByte">
        <title>Genome assembly of the bearded iris, Iris pallida Lam.</title>
        <authorList>
            <person name="Bruccoleri R.E."/>
            <person name="Oakeley E.J."/>
            <person name="Faust A.M.E."/>
            <person name="Altorfer M."/>
            <person name="Dessus-Babus S."/>
            <person name="Burckhardt D."/>
            <person name="Oertli M."/>
            <person name="Naumann U."/>
            <person name="Petersen F."/>
            <person name="Wong J."/>
        </authorList>
    </citation>
    <scope>NUCLEOTIDE SEQUENCE</scope>
    <source>
        <strain evidence="1">GSM-AAB239-AS_SAM_17_03QT</strain>
    </source>
</reference>
<dbReference type="AlphaFoldDB" id="A0AAX6G4F7"/>
<gene>
    <name evidence="1" type="ORF">M6B38_383030</name>
</gene>
<reference evidence="1" key="2">
    <citation type="submission" date="2023-04" db="EMBL/GenBank/DDBJ databases">
        <authorList>
            <person name="Bruccoleri R.E."/>
            <person name="Oakeley E.J."/>
            <person name="Faust A.-M."/>
            <person name="Dessus-Babus S."/>
            <person name="Altorfer M."/>
            <person name="Burckhardt D."/>
            <person name="Oertli M."/>
            <person name="Naumann U."/>
            <person name="Petersen F."/>
            <person name="Wong J."/>
        </authorList>
    </citation>
    <scope>NUCLEOTIDE SEQUENCE</scope>
    <source>
        <strain evidence="1">GSM-AAB239-AS_SAM_17_03QT</strain>
        <tissue evidence="1">Leaf</tissue>
    </source>
</reference>
<evidence type="ECO:0000313" key="2">
    <source>
        <dbReference type="Proteomes" id="UP001140949"/>
    </source>
</evidence>
<protein>
    <submittedName>
        <fullName evidence="1">Uncharacterized protein</fullName>
    </submittedName>
</protein>
<sequence length="54" mass="6393">MRVPDWFCPARVRVLLCLYRRVNLASAVLLIDFYFGSYLWVVYSFILISGLCWS</sequence>
<name>A0AAX6G4F7_IRIPA</name>
<dbReference type="EMBL" id="JANAVB010022798">
    <property type="protein sequence ID" value="KAJ6823520.1"/>
    <property type="molecule type" value="Genomic_DNA"/>
</dbReference>
<evidence type="ECO:0000313" key="1">
    <source>
        <dbReference type="EMBL" id="KAJ6823520.1"/>
    </source>
</evidence>
<keyword evidence="2" id="KW-1185">Reference proteome</keyword>
<organism evidence="1 2">
    <name type="scientific">Iris pallida</name>
    <name type="common">Sweet iris</name>
    <dbReference type="NCBI Taxonomy" id="29817"/>
    <lineage>
        <taxon>Eukaryota</taxon>
        <taxon>Viridiplantae</taxon>
        <taxon>Streptophyta</taxon>
        <taxon>Embryophyta</taxon>
        <taxon>Tracheophyta</taxon>
        <taxon>Spermatophyta</taxon>
        <taxon>Magnoliopsida</taxon>
        <taxon>Liliopsida</taxon>
        <taxon>Asparagales</taxon>
        <taxon>Iridaceae</taxon>
        <taxon>Iridoideae</taxon>
        <taxon>Irideae</taxon>
        <taxon>Iris</taxon>
    </lineage>
</organism>
<comment type="caution">
    <text evidence="1">The sequence shown here is derived from an EMBL/GenBank/DDBJ whole genome shotgun (WGS) entry which is preliminary data.</text>
</comment>
<accession>A0AAX6G4F7</accession>
<proteinExistence type="predicted"/>
<dbReference type="Proteomes" id="UP001140949">
    <property type="component" value="Unassembled WGS sequence"/>
</dbReference>